<dbReference type="SUPFAM" id="SSF48371">
    <property type="entry name" value="ARM repeat"/>
    <property type="match status" value="1"/>
</dbReference>
<gene>
    <name evidence="2" type="ORF">TCNE_LOCUS3135</name>
</gene>
<reference evidence="4" key="1">
    <citation type="submission" date="2016-06" db="UniProtKB">
        <authorList>
            <consortium name="WormBaseParasite"/>
        </authorList>
    </citation>
    <scope>IDENTIFICATION</scope>
</reference>
<dbReference type="Gene3D" id="1.25.10.10">
    <property type="entry name" value="Leucine-rich Repeat Variant"/>
    <property type="match status" value="1"/>
</dbReference>
<evidence type="ECO:0000313" key="4">
    <source>
        <dbReference type="WBParaSite" id="TCNE_0000313501-mRNA-1"/>
    </source>
</evidence>
<dbReference type="WBParaSite" id="TCNE_0000313501-mRNA-1">
    <property type="protein sequence ID" value="TCNE_0000313501-mRNA-1"/>
    <property type="gene ID" value="TCNE_0000313501"/>
</dbReference>
<keyword evidence="1" id="KW-0677">Repeat</keyword>
<dbReference type="InterPro" id="IPR028435">
    <property type="entry name" value="Plakophilin/d_Catenin"/>
</dbReference>
<name>A0A183U3R5_TOXCA</name>
<organism evidence="3 4">
    <name type="scientific">Toxocara canis</name>
    <name type="common">Canine roundworm</name>
    <dbReference type="NCBI Taxonomy" id="6265"/>
    <lineage>
        <taxon>Eukaryota</taxon>
        <taxon>Metazoa</taxon>
        <taxon>Ecdysozoa</taxon>
        <taxon>Nematoda</taxon>
        <taxon>Chromadorea</taxon>
        <taxon>Rhabditida</taxon>
        <taxon>Spirurina</taxon>
        <taxon>Ascaridomorpha</taxon>
        <taxon>Ascaridoidea</taxon>
        <taxon>Toxocaridae</taxon>
        <taxon>Toxocara</taxon>
    </lineage>
</organism>
<dbReference type="PANTHER" id="PTHR10372:SF27">
    <property type="entry name" value="ADHERENS JUNCTION PROTEIN P120"/>
    <property type="match status" value="1"/>
</dbReference>
<dbReference type="GO" id="GO:0005886">
    <property type="term" value="C:plasma membrane"/>
    <property type="evidence" value="ECO:0007669"/>
    <property type="project" value="TreeGrafter"/>
</dbReference>
<reference evidence="2 3" key="2">
    <citation type="submission" date="2018-11" db="EMBL/GenBank/DDBJ databases">
        <authorList>
            <consortium name="Pathogen Informatics"/>
        </authorList>
    </citation>
    <scope>NUCLEOTIDE SEQUENCE [LARGE SCALE GENOMIC DNA]</scope>
</reference>
<evidence type="ECO:0000313" key="3">
    <source>
        <dbReference type="Proteomes" id="UP000050794"/>
    </source>
</evidence>
<sequence length="137" mass="15244">MKRCRRELAQYRREVTALKTEDGRTVADKKEMKEDLKPVILEQCSDAIVHHVVVPGSGIEPLADSESARSNSNVFRNGTGVLRNVSAASVAARKTLRACPRLVDSLVHYLTRAILSNQVDARAVENVVCILRNLSYR</sequence>
<dbReference type="InterPro" id="IPR016024">
    <property type="entry name" value="ARM-type_fold"/>
</dbReference>
<protein>
    <submittedName>
        <fullName evidence="4">DCB domain-containing protein</fullName>
    </submittedName>
</protein>
<dbReference type="GO" id="GO:0005634">
    <property type="term" value="C:nucleus"/>
    <property type="evidence" value="ECO:0007669"/>
    <property type="project" value="TreeGrafter"/>
</dbReference>
<dbReference type="EMBL" id="UYWY01003752">
    <property type="protein sequence ID" value="VDM28852.1"/>
    <property type="molecule type" value="Genomic_DNA"/>
</dbReference>
<evidence type="ECO:0000256" key="1">
    <source>
        <dbReference type="ARBA" id="ARBA00022737"/>
    </source>
</evidence>
<keyword evidence="3" id="KW-1185">Reference proteome</keyword>
<accession>A0A183U3R5</accession>
<dbReference type="InterPro" id="IPR011989">
    <property type="entry name" value="ARM-like"/>
</dbReference>
<dbReference type="AlphaFoldDB" id="A0A183U3R5"/>
<dbReference type="GO" id="GO:0005737">
    <property type="term" value="C:cytoplasm"/>
    <property type="evidence" value="ECO:0007669"/>
    <property type="project" value="TreeGrafter"/>
</dbReference>
<dbReference type="PANTHER" id="PTHR10372">
    <property type="entry name" value="PLAKOPHILLIN-RELATED"/>
    <property type="match status" value="1"/>
</dbReference>
<dbReference type="GO" id="GO:0098609">
    <property type="term" value="P:cell-cell adhesion"/>
    <property type="evidence" value="ECO:0007669"/>
    <property type="project" value="InterPro"/>
</dbReference>
<proteinExistence type="predicted"/>
<dbReference type="GO" id="GO:0005912">
    <property type="term" value="C:adherens junction"/>
    <property type="evidence" value="ECO:0007669"/>
    <property type="project" value="TreeGrafter"/>
</dbReference>
<evidence type="ECO:0000313" key="2">
    <source>
        <dbReference type="EMBL" id="VDM28852.1"/>
    </source>
</evidence>
<dbReference type="Proteomes" id="UP000050794">
    <property type="component" value="Unassembled WGS sequence"/>
</dbReference>